<feature type="transmembrane region" description="Helical" evidence="1">
    <location>
        <begin position="83"/>
        <end position="101"/>
    </location>
</feature>
<accession>A0A840VN03</accession>
<protein>
    <submittedName>
        <fullName evidence="2">Uncharacterized protein</fullName>
    </submittedName>
</protein>
<evidence type="ECO:0000256" key="1">
    <source>
        <dbReference type="SAM" id="Phobius"/>
    </source>
</evidence>
<evidence type="ECO:0000313" key="3">
    <source>
        <dbReference type="Proteomes" id="UP000557717"/>
    </source>
</evidence>
<evidence type="ECO:0000313" key="2">
    <source>
        <dbReference type="EMBL" id="MBB5353991.1"/>
    </source>
</evidence>
<keyword evidence="1" id="KW-0472">Membrane</keyword>
<dbReference type="AlphaFoldDB" id="A0A840VN03"/>
<dbReference type="EMBL" id="JACHFD010000062">
    <property type="protein sequence ID" value="MBB5353991.1"/>
    <property type="molecule type" value="Genomic_DNA"/>
</dbReference>
<name>A0A840VN03_9BACT</name>
<sequence>MLSELTTFLACPQCTFNRFQPSWYFFAALRLAIVGLICWKRMDIVRVLGIAVFLEIPYFLAWRIGVIWMYAERPGTNREEAAGLYEALFSAGILHALLLLVMSRFRYFRVTNAPRIRFLRIALIVPAFLLSTYFHSAFAYSPFSSSVR</sequence>
<feature type="transmembrane region" description="Helical" evidence="1">
    <location>
        <begin position="22"/>
        <end position="39"/>
    </location>
</feature>
<gene>
    <name evidence="2" type="ORF">HNR46_004263</name>
</gene>
<feature type="transmembrane region" description="Helical" evidence="1">
    <location>
        <begin position="51"/>
        <end position="71"/>
    </location>
</feature>
<keyword evidence="1" id="KW-0812">Transmembrane</keyword>
<comment type="caution">
    <text evidence="2">The sequence shown here is derived from an EMBL/GenBank/DDBJ whole genome shotgun (WGS) entry which is preliminary data.</text>
</comment>
<keyword evidence="3" id="KW-1185">Reference proteome</keyword>
<organism evidence="2 3">
    <name type="scientific">Haloferula luteola</name>
    <dbReference type="NCBI Taxonomy" id="595692"/>
    <lineage>
        <taxon>Bacteria</taxon>
        <taxon>Pseudomonadati</taxon>
        <taxon>Verrucomicrobiota</taxon>
        <taxon>Verrucomicrobiia</taxon>
        <taxon>Verrucomicrobiales</taxon>
        <taxon>Verrucomicrobiaceae</taxon>
        <taxon>Haloferula</taxon>
    </lineage>
</organism>
<feature type="transmembrane region" description="Helical" evidence="1">
    <location>
        <begin position="121"/>
        <end position="140"/>
    </location>
</feature>
<reference evidence="2 3" key="1">
    <citation type="submission" date="2020-08" db="EMBL/GenBank/DDBJ databases">
        <title>Genomic Encyclopedia of Type Strains, Phase IV (KMG-IV): sequencing the most valuable type-strain genomes for metagenomic binning, comparative biology and taxonomic classification.</title>
        <authorList>
            <person name="Goeker M."/>
        </authorList>
    </citation>
    <scope>NUCLEOTIDE SEQUENCE [LARGE SCALE GENOMIC DNA]</scope>
    <source>
        <strain evidence="2 3">YC6886</strain>
    </source>
</reference>
<proteinExistence type="predicted"/>
<dbReference type="Proteomes" id="UP000557717">
    <property type="component" value="Unassembled WGS sequence"/>
</dbReference>
<keyword evidence="1" id="KW-1133">Transmembrane helix</keyword>